<feature type="transmembrane region" description="Helical" evidence="1">
    <location>
        <begin position="238"/>
        <end position="259"/>
    </location>
</feature>
<dbReference type="Proteomes" id="UP001527925">
    <property type="component" value="Unassembled WGS sequence"/>
</dbReference>
<name>A0ABR4NBV4_9FUNG</name>
<feature type="transmembrane region" description="Helical" evidence="1">
    <location>
        <begin position="207"/>
        <end position="226"/>
    </location>
</feature>
<accession>A0ABR4NBV4</accession>
<gene>
    <name evidence="2" type="ORF">HK105_203451</name>
</gene>
<feature type="transmembrane region" description="Helical" evidence="1">
    <location>
        <begin position="165"/>
        <end position="187"/>
    </location>
</feature>
<feature type="transmembrane region" description="Helical" evidence="1">
    <location>
        <begin position="90"/>
        <end position="108"/>
    </location>
</feature>
<proteinExistence type="predicted"/>
<comment type="caution">
    <text evidence="2">The sequence shown here is derived from an EMBL/GenBank/DDBJ whole genome shotgun (WGS) entry which is preliminary data.</text>
</comment>
<protein>
    <submittedName>
        <fullName evidence="2">Uncharacterized protein</fullName>
    </submittedName>
</protein>
<feature type="transmembrane region" description="Helical" evidence="1">
    <location>
        <begin position="20"/>
        <end position="41"/>
    </location>
</feature>
<keyword evidence="3" id="KW-1185">Reference proteome</keyword>
<evidence type="ECO:0000313" key="2">
    <source>
        <dbReference type="EMBL" id="KAL2917019.1"/>
    </source>
</evidence>
<dbReference type="EMBL" id="JADGIZ020000013">
    <property type="protein sequence ID" value="KAL2917019.1"/>
    <property type="molecule type" value="Genomic_DNA"/>
</dbReference>
<sequence>MAASQTRPVTLEPRPLIETAVNLTGGIVLTLLFVAGAPIFVLWRREPLIKYRAWTLNLVIAVVVAINRWLEFVLGLGGPWQAGRLQTLLIFKNALAAITFPVFHAVFLKHYFLLRLASVQQDLLSLEPTKQQGSDTGAPIVDLSESRRVQLKNKLRFLKRLSREATVWLVFYLPNALTATTITTVFLQPDVDAYASGASETAQVARSGIYLFEMITAALWACYYLPRAPDDGLYMKSQFFLLTLFSTVNMIESVALGLFKSPTFIIVDRMQVNRL</sequence>
<keyword evidence="1" id="KW-0812">Transmembrane</keyword>
<reference evidence="2 3" key="1">
    <citation type="submission" date="2023-09" db="EMBL/GenBank/DDBJ databases">
        <title>Pangenome analysis of Batrachochytrium dendrobatidis and related Chytrids.</title>
        <authorList>
            <person name="Yacoub M.N."/>
            <person name="Stajich J.E."/>
            <person name="James T.Y."/>
        </authorList>
    </citation>
    <scope>NUCLEOTIDE SEQUENCE [LARGE SCALE GENOMIC DNA]</scope>
    <source>
        <strain evidence="2 3">JEL0888</strain>
    </source>
</reference>
<keyword evidence="1" id="KW-1133">Transmembrane helix</keyword>
<keyword evidence="1" id="KW-0472">Membrane</keyword>
<evidence type="ECO:0000313" key="3">
    <source>
        <dbReference type="Proteomes" id="UP001527925"/>
    </source>
</evidence>
<organism evidence="2 3">
    <name type="scientific">Polyrhizophydium stewartii</name>
    <dbReference type="NCBI Taxonomy" id="2732419"/>
    <lineage>
        <taxon>Eukaryota</taxon>
        <taxon>Fungi</taxon>
        <taxon>Fungi incertae sedis</taxon>
        <taxon>Chytridiomycota</taxon>
        <taxon>Chytridiomycota incertae sedis</taxon>
        <taxon>Chytridiomycetes</taxon>
        <taxon>Rhizophydiales</taxon>
        <taxon>Rhizophydiales incertae sedis</taxon>
        <taxon>Polyrhizophydium</taxon>
    </lineage>
</organism>
<evidence type="ECO:0000256" key="1">
    <source>
        <dbReference type="SAM" id="Phobius"/>
    </source>
</evidence>
<feature type="transmembrane region" description="Helical" evidence="1">
    <location>
        <begin position="53"/>
        <end position="70"/>
    </location>
</feature>